<dbReference type="Proteomes" id="UP000245119">
    <property type="component" value="Linkage Group LG14"/>
</dbReference>
<comment type="caution">
    <text evidence="2">The sequence shown here is derived from an EMBL/GenBank/DDBJ whole genome shotgun (WGS) entry which is preliminary data.</text>
</comment>
<accession>A0A2T7NBP8</accession>
<organism evidence="2 3">
    <name type="scientific">Pomacea canaliculata</name>
    <name type="common">Golden apple snail</name>
    <dbReference type="NCBI Taxonomy" id="400727"/>
    <lineage>
        <taxon>Eukaryota</taxon>
        <taxon>Metazoa</taxon>
        <taxon>Spiralia</taxon>
        <taxon>Lophotrochozoa</taxon>
        <taxon>Mollusca</taxon>
        <taxon>Gastropoda</taxon>
        <taxon>Caenogastropoda</taxon>
        <taxon>Architaenioglossa</taxon>
        <taxon>Ampullarioidea</taxon>
        <taxon>Ampullariidae</taxon>
        <taxon>Pomacea</taxon>
    </lineage>
</organism>
<feature type="region of interest" description="Disordered" evidence="1">
    <location>
        <begin position="41"/>
        <end position="68"/>
    </location>
</feature>
<evidence type="ECO:0000313" key="3">
    <source>
        <dbReference type="Proteomes" id="UP000245119"/>
    </source>
</evidence>
<dbReference type="AlphaFoldDB" id="A0A2T7NBP8"/>
<evidence type="ECO:0000313" key="2">
    <source>
        <dbReference type="EMBL" id="PVD18600.1"/>
    </source>
</evidence>
<gene>
    <name evidence="2" type="ORF">C0Q70_21150</name>
</gene>
<dbReference type="EMBL" id="PZQS01000014">
    <property type="protein sequence ID" value="PVD18600.1"/>
    <property type="molecule type" value="Genomic_DNA"/>
</dbReference>
<evidence type="ECO:0000256" key="1">
    <source>
        <dbReference type="SAM" id="MobiDB-lite"/>
    </source>
</evidence>
<keyword evidence="3" id="KW-1185">Reference proteome</keyword>
<sequence>MKRACCPPLTIATINPSSLQLPVDMQAVRPVEAAACCEPTRGRKRVDALPGGTDEQEEEDDKQTEERRLPLIFQPIVDEVLAVLTRATVGPSARPAKPGSEVGAD</sequence>
<proteinExistence type="predicted"/>
<name>A0A2T7NBP8_POMCA</name>
<protein>
    <submittedName>
        <fullName evidence="2">Uncharacterized protein</fullName>
    </submittedName>
</protein>
<feature type="compositionally biased region" description="Acidic residues" evidence="1">
    <location>
        <begin position="54"/>
        <end position="63"/>
    </location>
</feature>
<reference evidence="2 3" key="1">
    <citation type="submission" date="2018-04" db="EMBL/GenBank/DDBJ databases">
        <title>The genome of golden apple snail Pomacea canaliculata provides insight into stress tolerance and invasive adaptation.</title>
        <authorList>
            <person name="Liu C."/>
            <person name="Liu B."/>
            <person name="Ren Y."/>
            <person name="Zhang Y."/>
            <person name="Wang H."/>
            <person name="Li S."/>
            <person name="Jiang F."/>
            <person name="Yin L."/>
            <person name="Zhang G."/>
            <person name="Qian W."/>
            <person name="Fan W."/>
        </authorList>
    </citation>
    <scope>NUCLEOTIDE SEQUENCE [LARGE SCALE GENOMIC DNA]</scope>
    <source>
        <strain evidence="2">SZHN2017</strain>
        <tissue evidence="2">Muscle</tissue>
    </source>
</reference>